<evidence type="ECO:0000313" key="2">
    <source>
        <dbReference type="Proteomes" id="UP000050761"/>
    </source>
</evidence>
<name>A0A183FWF9_HELPZ</name>
<evidence type="ECO:0000313" key="1">
    <source>
        <dbReference type="EMBL" id="VDO93504.1"/>
    </source>
</evidence>
<protein>
    <submittedName>
        <fullName evidence="3">Type I site-specific deoxyribonuclease</fullName>
    </submittedName>
</protein>
<accession>A0A183FWF9</accession>
<sequence>MLTGCVEFFSGHTATEHKFDGQTKETIAKSEKRLNDLTLRYAQLNALFDMLETHADRYKTPKDVAFLPTRLLCDILEKEYEAVTPEEAKTDDFFRSNPTKFYRDVVHSMHEMRKKLIENNGNYFV</sequence>
<gene>
    <name evidence="1" type="ORF">HPBE_LOCUS12765</name>
</gene>
<proteinExistence type="predicted"/>
<organism evidence="2 3">
    <name type="scientific">Heligmosomoides polygyrus</name>
    <name type="common">Parasitic roundworm</name>
    <dbReference type="NCBI Taxonomy" id="6339"/>
    <lineage>
        <taxon>Eukaryota</taxon>
        <taxon>Metazoa</taxon>
        <taxon>Ecdysozoa</taxon>
        <taxon>Nematoda</taxon>
        <taxon>Chromadorea</taxon>
        <taxon>Rhabditida</taxon>
        <taxon>Rhabditina</taxon>
        <taxon>Rhabditomorpha</taxon>
        <taxon>Strongyloidea</taxon>
        <taxon>Heligmosomidae</taxon>
        <taxon>Heligmosomoides</taxon>
    </lineage>
</organism>
<reference evidence="1 2" key="1">
    <citation type="submission" date="2018-11" db="EMBL/GenBank/DDBJ databases">
        <authorList>
            <consortium name="Pathogen Informatics"/>
        </authorList>
    </citation>
    <scope>NUCLEOTIDE SEQUENCE [LARGE SCALE GENOMIC DNA]</scope>
</reference>
<keyword evidence="2" id="KW-1185">Reference proteome</keyword>
<dbReference type="WBParaSite" id="HPBE_0001276401-mRNA-1">
    <property type="protein sequence ID" value="HPBE_0001276401-mRNA-1"/>
    <property type="gene ID" value="HPBE_0001276401"/>
</dbReference>
<dbReference type="AlphaFoldDB" id="A0A183FWF9"/>
<dbReference type="EMBL" id="UZAH01027629">
    <property type="protein sequence ID" value="VDO93504.1"/>
    <property type="molecule type" value="Genomic_DNA"/>
</dbReference>
<reference evidence="3" key="2">
    <citation type="submission" date="2019-09" db="UniProtKB">
        <authorList>
            <consortium name="WormBaseParasite"/>
        </authorList>
    </citation>
    <scope>IDENTIFICATION</scope>
</reference>
<accession>A0A3P8ABI3</accession>
<evidence type="ECO:0000313" key="3">
    <source>
        <dbReference type="WBParaSite" id="HPBE_0001276401-mRNA-1"/>
    </source>
</evidence>
<dbReference type="Proteomes" id="UP000050761">
    <property type="component" value="Unassembled WGS sequence"/>
</dbReference>